<proteinExistence type="predicted"/>
<organism evidence="1 2">
    <name type="scientific">Dallia pectoralis</name>
    <name type="common">Alaska blackfish</name>
    <dbReference type="NCBI Taxonomy" id="75939"/>
    <lineage>
        <taxon>Eukaryota</taxon>
        <taxon>Metazoa</taxon>
        <taxon>Chordata</taxon>
        <taxon>Craniata</taxon>
        <taxon>Vertebrata</taxon>
        <taxon>Euteleostomi</taxon>
        <taxon>Actinopterygii</taxon>
        <taxon>Neopterygii</taxon>
        <taxon>Teleostei</taxon>
        <taxon>Protacanthopterygii</taxon>
        <taxon>Esociformes</taxon>
        <taxon>Umbridae</taxon>
        <taxon>Dallia</taxon>
    </lineage>
</organism>
<dbReference type="Proteomes" id="UP001157502">
    <property type="component" value="Chromosome 5"/>
</dbReference>
<reference evidence="1" key="1">
    <citation type="submission" date="2021-05" db="EMBL/GenBank/DDBJ databases">
        <authorList>
            <person name="Pan Q."/>
            <person name="Jouanno E."/>
            <person name="Zahm M."/>
            <person name="Klopp C."/>
            <person name="Cabau C."/>
            <person name="Louis A."/>
            <person name="Berthelot C."/>
            <person name="Parey E."/>
            <person name="Roest Crollius H."/>
            <person name="Montfort J."/>
            <person name="Robinson-Rechavi M."/>
            <person name="Bouchez O."/>
            <person name="Lampietro C."/>
            <person name="Lopez Roques C."/>
            <person name="Donnadieu C."/>
            <person name="Postlethwait J."/>
            <person name="Bobe J."/>
            <person name="Dillon D."/>
            <person name="Chandos A."/>
            <person name="von Hippel F."/>
            <person name="Guiguen Y."/>
        </authorList>
    </citation>
    <scope>NUCLEOTIDE SEQUENCE</scope>
    <source>
        <strain evidence="1">YG-Jan2019</strain>
    </source>
</reference>
<gene>
    <name evidence="1" type="ORF">DPEC_G00055510</name>
</gene>
<dbReference type="EMBL" id="CM055732">
    <property type="protein sequence ID" value="KAJ8011182.1"/>
    <property type="molecule type" value="Genomic_DNA"/>
</dbReference>
<keyword evidence="2" id="KW-1185">Reference proteome</keyword>
<sequence length="233" mass="26408">MVRVNEGRYLTYNEQVTYDTMQSKGQRLNLVLCGRNGAGKTSVANALLGQTESISSSVCVKRDGEICGHLVSIIEMPALTHLTQEEVMFESFRCVSLCEPGVHVFLLVVPVGPLTDEDKGEMKTIQNILGPQVNDFTMVLFRQDYIPVDKKTVDFVEQNKDTKQLIKTCGGRYTFFDASKIENIRQTAEFVEDIVKMQDLNTSFYTPYMYVEAQNRRVLELEEKISSMSQGEF</sequence>
<protein>
    <submittedName>
        <fullName evidence="1">Uncharacterized protein</fullName>
    </submittedName>
</protein>
<evidence type="ECO:0000313" key="2">
    <source>
        <dbReference type="Proteomes" id="UP001157502"/>
    </source>
</evidence>
<name>A0ACC2H5N7_DALPE</name>
<comment type="caution">
    <text evidence="1">The sequence shown here is derived from an EMBL/GenBank/DDBJ whole genome shotgun (WGS) entry which is preliminary data.</text>
</comment>
<evidence type="ECO:0000313" key="1">
    <source>
        <dbReference type="EMBL" id="KAJ8011182.1"/>
    </source>
</evidence>
<accession>A0ACC2H5N7</accession>